<dbReference type="Pfam" id="PF01367">
    <property type="entry name" value="5_3_exonuc"/>
    <property type="match status" value="1"/>
</dbReference>
<sequence>MAKLLLVDGHSNLYRAFFALKTRLSAPDGTPTGAVYGFLRMFHKMLRELAPTHVAVAFDVSRETFRTRMLESYKGTRQPMPEDLRVQVPLVQKALELLGVTLLLTPDVEADDMIASLAEKAAAEGFEVVIATVDKDLMQLVRDPHIKLWHTRLERLLDEQGVAEVFGVPPGQVVEVLALEGDASDNIPGCPGVGEKTARELIRRFGSVAALYQHLSEVTPPKAQKALAENRELVELSRTLVELKRDVALPFALEQLARRPPLPELAEFYRSLGFASLLSELGPAPSPPPVSPAELPALPWGELLPSLEKADLLACRLVDGQLAIACAQGFASASAEKALAALGPRFFAAWCYDAKALLSGLRDAGVAVERSCQDAMLAAYVLAPGETVELSALCTRYRVPAPPLATPEGELSALLALAPKLRQALEAEGVVEVYEKLELPLIPVLEDMERVGVKLDVRFLAELSTKVAALLEAREREIFAEAGGSFNINSPKQLAEVLFSWKGMPVLRRTSKTRAPSTDADVLQELALQGFRLPALILEYRELSKLKSTYLDALPKQLGPDGRIHTRFNQAVTATGRLSSSDPNLQNIPIRSELGREVRRAFVADAGKLLVVADYSQIELRVLAHLSRDPALVSAFERGEDIHAATAALVFGVASELVTPDMRRAAKTINFGLIYGMGAYALSRELGVSQREAQAFIDAYFARLPRVREYLEGVKEEARRTGKVRTLFGRVRHIAGLDSENANVRGNAERMAINAPVQGTAADLMKLAMIRTYESLKAQGFPARLLLQVHDELVLEAQAEAAQDVASLVKATMEGVASLAVPLKADVGVGPSWAEAKG</sequence>
<dbReference type="InterPro" id="IPR020045">
    <property type="entry name" value="DNA_polI_H3TH"/>
</dbReference>
<comment type="function">
    <text evidence="13">In addition to polymerase activity, this DNA polymerase exhibits 5'-3' exonuclease activity.</text>
</comment>
<keyword evidence="13" id="KW-0269">Exonuclease</keyword>
<dbReference type="GO" id="GO:0006261">
    <property type="term" value="P:DNA-templated DNA replication"/>
    <property type="evidence" value="ECO:0007669"/>
    <property type="project" value="UniProtKB-UniRule"/>
</dbReference>
<dbReference type="InterPro" id="IPR002421">
    <property type="entry name" value="5-3_exonuclease"/>
</dbReference>
<dbReference type="CDD" id="cd09859">
    <property type="entry name" value="PIN_53EXO"/>
    <property type="match status" value="1"/>
</dbReference>
<evidence type="ECO:0000256" key="10">
    <source>
        <dbReference type="ARBA" id="ARBA00023204"/>
    </source>
</evidence>
<dbReference type="InterPro" id="IPR008918">
    <property type="entry name" value="HhH2"/>
</dbReference>
<dbReference type="InterPro" id="IPR036279">
    <property type="entry name" value="5-3_exonuclease_C_sf"/>
</dbReference>
<dbReference type="RefSeq" id="WP_038046464.1">
    <property type="nucleotide sequence ID" value="NZ_JMFG01000002.1"/>
</dbReference>
<dbReference type="InterPro" id="IPR018320">
    <property type="entry name" value="DNA_polymerase_1"/>
</dbReference>
<protein>
    <recommendedName>
        <fullName evidence="3 12">DNA polymerase I</fullName>
        <ecNumber evidence="2 12">2.7.7.7</ecNumber>
    </recommendedName>
</protein>
<evidence type="ECO:0000256" key="5">
    <source>
        <dbReference type="ARBA" id="ARBA00022695"/>
    </source>
</evidence>
<keyword evidence="8 13" id="KW-0239">DNA-directed DNA polymerase</keyword>
<dbReference type="Proteomes" id="UP000027284">
    <property type="component" value="Unassembled WGS sequence"/>
</dbReference>
<evidence type="ECO:0000256" key="12">
    <source>
        <dbReference type="NCBIfam" id="TIGR00593"/>
    </source>
</evidence>
<dbReference type="GO" id="GO:0003887">
    <property type="term" value="F:DNA-directed DNA polymerase activity"/>
    <property type="evidence" value="ECO:0007669"/>
    <property type="project" value="UniProtKB-UniRule"/>
</dbReference>
<dbReference type="SUPFAM" id="SSF88723">
    <property type="entry name" value="PIN domain-like"/>
    <property type="match status" value="1"/>
</dbReference>
<evidence type="ECO:0000256" key="9">
    <source>
        <dbReference type="ARBA" id="ARBA00023125"/>
    </source>
</evidence>
<dbReference type="InterPro" id="IPR019760">
    <property type="entry name" value="DNA-dir_DNA_pol_A_CS"/>
</dbReference>
<dbReference type="STRING" id="1312852.EG19_03425"/>
<evidence type="ECO:0000256" key="4">
    <source>
        <dbReference type="ARBA" id="ARBA00022679"/>
    </source>
</evidence>
<dbReference type="Gene3D" id="3.30.70.370">
    <property type="match status" value="1"/>
</dbReference>
<evidence type="ECO:0000256" key="2">
    <source>
        <dbReference type="ARBA" id="ARBA00012417"/>
    </source>
</evidence>
<dbReference type="InterPro" id="IPR012337">
    <property type="entry name" value="RNaseH-like_sf"/>
</dbReference>
<proteinExistence type="inferred from homology"/>
<dbReference type="EMBL" id="JMFG01000002">
    <property type="protein sequence ID" value="KDA54864.1"/>
    <property type="molecule type" value="Genomic_DNA"/>
</dbReference>
<dbReference type="CDD" id="cd09898">
    <property type="entry name" value="H3TH_53EXO"/>
    <property type="match status" value="1"/>
</dbReference>
<evidence type="ECO:0000256" key="7">
    <source>
        <dbReference type="ARBA" id="ARBA00022763"/>
    </source>
</evidence>
<dbReference type="AlphaFoldDB" id="A0A062XZJ8"/>
<dbReference type="GO" id="GO:0003677">
    <property type="term" value="F:DNA binding"/>
    <property type="evidence" value="ECO:0007669"/>
    <property type="project" value="UniProtKB-UniRule"/>
</dbReference>
<dbReference type="Gene3D" id="1.10.150.20">
    <property type="entry name" value="5' to 3' exonuclease, C-terminal subdomain"/>
    <property type="match status" value="2"/>
</dbReference>
<dbReference type="PROSITE" id="PS00447">
    <property type="entry name" value="DNA_POLYMERASE_A"/>
    <property type="match status" value="1"/>
</dbReference>
<dbReference type="InterPro" id="IPR036397">
    <property type="entry name" value="RNaseH_sf"/>
</dbReference>
<dbReference type="PRINTS" id="PR00868">
    <property type="entry name" value="DNAPOLI"/>
</dbReference>
<dbReference type="Gene3D" id="3.30.420.10">
    <property type="entry name" value="Ribonuclease H-like superfamily/Ribonuclease H"/>
    <property type="match status" value="1"/>
</dbReference>
<comment type="similarity">
    <text evidence="1 13">Belongs to the DNA polymerase type-A family.</text>
</comment>
<dbReference type="CDD" id="cd08637">
    <property type="entry name" value="DNA_pol_A_pol_I_C"/>
    <property type="match status" value="1"/>
</dbReference>
<accession>A0A062XZJ8</accession>
<dbReference type="PANTHER" id="PTHR10133">
    <property type="entry name" value="DNA POLYMERASE I"/>
    <property type="match status" value="1"/>
</dbReference>
<dbReference type="Pfam" id="PF02739">
    <property type="entry name" value="5_3_exonuc_N"/>
    <property type="match status" value="1"/>
</dbReference>
<keyword evidence="9 13" id="KW-0238">DNA-binding</keyword>
<evidence type="ECO:0000313" key="17">
    <source>
        <dbReference type="Proteomes" id="UP000027284"/>
    </source>
</evidence>
<dbReference type="InterPro" id="IPR029060">
    <property type="entry name" value="PIN-like_dom_sf"/>
</dbReference>
<dbReference type="SMART" id="SM00482">
    <property type="entry name" value="POLAc"/>
    <property type="match status" value="1"/>
</dbReference>
<dbReference type="InterPro" id="IPR020046">
    <property type="entry name" value="5-3_exonucl_a-hlix_arch_N"/>
</dbReference>
<keyword evidence="13" id="KW-0540">Nuclease</keyword>
<dbReference type="Pfam" id="PF00476">
    <property type="entry name" value="DNA_pol_A"/>
    <property type="match status" value="1"/>
</dbReference>
<feature type="domain" description="5'-3' exonuclease" evidence="14">
    <location>
        <begin position="2"/>
        <end position="259"/>
    </location>
</feature>
<name>A0A062XZJ8_9BACT</name>
<reference evidence="16 17" key="1">
    <citation type="submission" date="2014-04" db="EMBL/GenBank/DDBJ databases">
        <title>The Genome Sequence of Thermoanaerobaculum aquaticum MP-01, The First Cultivated Group 23 Acidobacterium.</title>
        <authorList>
            <person name="Stamps B.W."/>
            <person name="Losey N.A."/>
            <person name="Lawson P.A."/>
            <person name="Stevenson B.S."/>
        </authorList>
    </citation>
    <scope>NUCLEOTIDE SEQUENCE [LARGE SCALE GENOMIC DNA]</scope>
    <source>
        <strain evidence="16 17">MP-01</strain>
    </source>
</reference>
<evidence type="ECO:0000256" key="11">
    <source>
        <dbReference type="ARBA" id="ARBA00049244"/>
    </source>
</evidence>
<keyword evidence="10 13" id="KW-0234">DNA repair</keyword>
<keyword evidence="13" id="KW-0378">Hydrolase</keyword>
<dbReference type="InterPro" id="IPR002298">
    <property type="entry name" value="DNA_polymerase_A"/>
</dbReference>
<gene>
    <name evidence="13" type="primary">polA</name>
    <name evidence="16" type="ORF">EG19_03425</name>
</gene>
<dbReference type="InterPro" id="IPR043502">
    <property type="entry name" value="DNA/RNA_pol_sf"/>
</dbReference>
<dbReference type="SMART" id="SM00279">
    <property type="entry name" value="HhH2"/>
    <property type="match status" value="1"/>
</dbReference>
<keyword evidence="5 13" id="KW-0548">Nucleotidyltransferase</keyword>
<evidence type="ECO:0000313" key="16">
    <source>
        <dbReference type="EMBL" id="KDA54864.1"/>
    </source>
</evidence>
<evidence type="ECO:0000256" key="13">
    <source>
        <dbReference type="RuleBase" id="RU004460"/>
    </source>
</evidence>
<dbReference type="NCBIfam" id="TIGR00593">
    <property type="entry name" value="pola"/>
    <property type="match status" value="1"/>
</dbReference>
<dbReference type="FunFam" id="1.10.150.20:FF:000003">
    <property type="entry name" value="DNA polymerase I"/>
    <property type="match status" value="1"/>
</dbReference>
<keyword evidence="7 13" id="KW-0227">DNA damage</keyword>
<keyword evidence="17" id="KW-1185">Reference proteome</keyword>
<dbReference type="EC" id="2.7.7.7" evidence="2 12"/>
<dbReference type="InterPro" id="IPR001098">
    <property type="entry name" value="DNA-dir_DNA_pol_A_palm_dom"/>
</dbReference>
<evidence type="ECO:0000256" key="6">
    <source>
        <dbReference type="ARBA" id="ARBA00022705"/>
    </source>
</evidence>
<dbReference type="FunFam" id="1.10.150.20:FF:000002">
    <property type="entry name" value="DNA polymerase I"/>
    <property type="match status" value="1"/>
</dbReference>
<dbReference type="SUPFAM" id="SSF56672">
    <property type="entry name" value="DNA/RNA polymerases"/>
    <property type="match status" value="1"/>
</dbReference>
<evidence type="ECO:0000256" key="1">
    <source>
        <dbReference type="ARBA" id="ARBA00007705"/>
    </source>
</evidence>
<evidence type="ECO:0000259" key="15">
    <source>
        <dbReference type="SMART" id="SM00482"/>
    </source>
</evidence>
<comment type="caution">
    <text evidence="16">The sequence shown here is derived from an EMBL/GenBank/DDBJ whole genome shotgun (WGS) entry which is preliminary data.</text>
</comment>
<dbReference type="SUPFAM" id="SSF53098">
    <property type="entry name" value="Ribonuclease H-like"/>
    <property type="match status" value="1"/>
</dbReference>
<keyword evidence="6 13" id="KW-0235">DNA replication</keyword>
<evidence type="ECO:0000259" key="14">
    <source>
        <dbReference type="SMART" id="SM00475"/>
    </source>
</evidence>
<dbReference type="Gene3D" id="1.20.1060.10">
    <property type="entry name" value="Taq DNA Polymerase, Chain T, domain 4"/>
    <property type="match status" value="1"/>
</dbReference>
<feature type="domain" description="DNA-directed DNA polymerase family A palm" evidence="15">
    <location>
        <begin position="595"/>
        <end position="801"/>
    </location>
</feature>
<comment type="catalytic activity">
    <reaction evidence="11 13">
        <text>DNA(n) + a 2'-deoxyribonucleoside 5'-triphosphate = DNA(n+1) + diphosphate</text>
        <dbReference type="Rhea" id="RHEA:22508"/>
        <dbReference type="Rhea" id="RHEA-COMP:17339"/>
        <dbReference type="Rhea" id="RHEA-COMP:17340"/>
        <dbReference type="ChEBI" id="CHEBI:33019"/>
        <dbReference type="ChEBI" id="CHEBI:61560"/>
        <dbReference type="ChEBI" id="CHEBI:173112"/>
        <dbReference type="EC" id="2.7.7.7"/>
    </reaction>
</comment>
<dbReference type="OrthoDB" id="9806424at2"/>
<dbReference type="SUPFAM" id="SSF47807">
    <property type="entry name" value="5' to 3' exonuclease, C-terminal subdomain"/>
    <property type="match status" value="1"/>
</dbReference>
<organism evidence="16 17">
    <name type="scientific">Thermoanaerobaculum aquaticum</name>
    <dbReference type="NCBI Taxonomy" id="1312852"/>
    <lineage>
        <taxon>Bacteria</taxon>
        <taxon>Pseudomonadati</taxon>
        <taxon>Acidobacteriota</taxon>
        <taxon>Thermoanaerobaculia</taxon>
        <taxon>Thermoanaerobaculales</taxon>
        <taxon>Thermoanaerobaculaceae</taxon>
        <taxon>Thermoanaerobaculum</taxon>
    </lineage>
</organism>
<dbReference type="FunFam" id="1.20.1060.10:FF:000001">
    <property type="entry name" value="DNA polymerase I"/>
    <property type="match status" value="1"/>
</dbReference>
<dbReference type="Gene3D" id="3.40.50.1010">
    <property type="entry name" value="5'-nuclease"/>
    <property type="match status" value="1"/>
</dbReference>
<dbReference type="PANTHER" id="PTHR10133:SF27">
    <property type="entry name" value="DNA POLYMERASE NU"/>
    <property type="match status" value="1"/>
</dbReference>
<evidence type="ECO:0000256" key="8">
    <source>
        <dbReference type="ARBA" id="ARBA00022932"/>
    </source>
</evidence>
<keyword evidence="4 13" id="KW-0808">Transferase</keyword>
<dbReference type="SMART" id="SM00475">
    <property type="entry name" value="53EXOc"/>
    <property type="match status" value="1"/>
</dbReference>
<evidence type="ECO:0000256" key="3">
    <source>
        <dbReference type="ARBA" id="ARBA00020311"/>
    </source>
</evidence>
<dbReference type="GO" id="GO:0006302">
    <property type="term" value="P:double-strand break repair"/>
    <property type="evidence" value="ECO:0007669"/>
    <property type="project" value="TreeGrafter"/>
</dbReference>
<dbReference type="GO" id="GO:0008409">
    <property type="term" value="F:5'-3' exonuclease activity"/>
    <property type="evidence" value="ECO:0007669"/>
    <property type="project" value="UniProtKB-UniRule"/>
</dbReference>